<dbReference type="Pfam" id="PF13183">
    <property type="entry name" value="Fer4_8"/>
    <property type="match status" value="1"/>
</dbReference>
<dbReference type="PANTHER" id="PTHR32479">
    <property type="entry name" value="GLYCOLATE OXIDASE IRON-SULFUR SUBUNIT"/>
    <property type="match status" value="1"/>
</dbReference>
<evidence type="ECO:0000256" key="5">
    <source>
        <dbReference type="ARBA" id="ARBA00023014"/>
    </source>
</evidence>
<dbReference type="InterPro" id="IPR012257">
    <property type="entry name" value="Glc_ox_4Fe-4S"/>
</dbReference>
<keyword evidence="5" id="KW-0411">Iron-sulfur</keyword>
<dbReference type="Gene3D" id="1.10.1060.10">
    <property type="entry name" value="Alpha-helical ferredoxin"/>
    <property type="match status" value="1"/>
</dbReference>
<keyword evidence="2" id="KW-0479">Metal-binding</keyword>
<dbReference type="GO" id="GO:0051539">
    <property type="term" value="F:4 iron, 4 sulfur cluster binding"/>
    <property type="evidence" value="ECO:0007669"/>
    <property type="project" value="UniProtKB-KW"/>
</dbReference>
<name>A0A3B1AUU5_9ZZZZ</name>
<feature type="domain" description="4Fe-4S ferredoxin-type" evidence="6">
    <location>
        <begin position="65"/>
        <end position="89"/>
    </location>
</feature>
<evidence type="ECO:0000256" key="2">
    <source>
        <dbReference type="ARBA" id="ARBA00022723"/>
    </source>
</evidence>
<reference evidence="7" key="1">
    <citation type="submission" date="2018-06" db="EMBL/GenBank/DDBJ databases">
        <authorList>
            <person name="Zhirakovskaya E."/>
        </authorList>
    </citation>
    <scope>NUCLEOTIDE SEQUENCE</scope>
</reference>
<dbReference type="NCBIfam" id="NF008434">
    <property type="entry name" value="PRK11274.1"/>
    <property type="match status" value="1"/>
</dbReference>
<dbReference type="GO" id="GO:0046872">
    <property type="term" value="F:metal ion binding"/>
    <property type="evidence" value="ECO:0007669"/>
    <property type="project" value="UniProtKB-KW"/>
</dbReference>
<evidence type="ECO:0000256" key="3">
    <source>
        <dbReference type="ARBA" id="ARBA00022737"/>
    </source>
</evidence>
<organism evidence="7">
    <name type="scientific">hydrothermal vent metagenome</name>
    <dbReference type="NCBI Taxonomy" id="652676"/>
    <lineage>
        <taxon>unclassified sequences</taxon>
        <taxon>metagenomes</taxon>
        <taxon>ecological metagenomes</taxon>
    </lineage>
</organism>
<proteinExistence type="predicted"/>
<dbReference type="GO" id="GO:0019154">
    <property type="term" value="F:glycolate dehydrogenase activity"/>
    <property type="evidence" value="ECO:0007669"/>
    <property type="project" value="UniProtKB-EC"/>
</dbReference>
<keyword evidence="4" id="KW-0408">Iron</keyword>
<accession>A0A3B1AUU5</accession>
<evidence type="ECO:0000313" key="7">
    <source>
        <dbReference type="EMBL" id="VAX03563.1"/>
    </source>
</evidence>
<dbReference type="InterPro" id="IPR004017">
    <property type="entry name" value="Cys_rich_dom"/>
</dbReference>
<protein>
    <submittedName>
        <fullName evidence="7">Glycolate dehydrogenase, iron-sulfur subunit GlcF</fullName>
        <ecNumber evidence="7">1.1.99.14</ecNumber>
    </submittedName>
</protein>
<dbReference type="InterPro" id="IPR009051">
    <property type="entry name" value="Helical_ferredxn"/>
</dbReference>
<keyword evidence="3" id="KW-0677">Repeat</keyword>
<dbReference type="EC" id="1.1.99.14" evidence="7"/>
<evidence type="ECO:0000256" key="1">
    <source>
        <dbReference type="ARBA" id="ARBA00022485"/>
    </source>
</evidence>
<sequence>MQTQLPAKLLSTGQGQEADAILRRCVHCGFCNATCPTYQLQNDELDGPRGRIYLIKQLLEGQAEGKVAREHLDRCLTCRNCETTCPSGVEYNRLLDIGRERVESLVKRPLHERLLRWLLLQSVPFPKRFAVGVSMARKVRPLLPKVLRKAIPPRAAAVGEWPAVRHTRRVLLLDGCVQSVTAPEINLATARVLDNLGISVVRIPDGGCCGALNQHLSGAESAAAFMRRNIDAWWPYLDERSPDRVEAIISTASACGLQVKDYAHYLRHDKQYAEKAASISERVKDVSELLAAEPVADVVSMAGSAARIAFHAPCTLQHGQHLTGVVENILARCGFELVLVKDSHLCCGAAGTYSIFQPVLSEQLQANKLAALQADAPAMIASANIGCLLHLRQGAGVPVKHWVELLADCLIPE</sequence>
<dbReference type="EMBL" id="UOFV01000409">
    <property type="protein sequence ID" value="VAX03563.1"/>
    <property type="molecule type" value="Genomic_DNA"/>
</dbReference>
<gene>
    <name evidence="7" type="ORF">MNBD_GAMMA19-1995</name>
</gene>
<dbReference type="InterPro" id="IPR017896">
    <property type="entry name" value="4Fe4S_Fe-S-bd"/>
</dbReference>
<keyword evidence="7" id="KW-0560">Oxidoreductase</keyword>
<feature type="domain" description="4Fe-4S ferredoxin-type" evidence="6">
    <location>
        <begin position="14"/>
        <end position="45"/>
    </location>
</feature>
<dbReference type="PROSITE" id="PS51379">
    <property type="entry name" value="4FE4S_FER_2"/>
    <property type="match status" value="2"/>
</dbReference>
<evidence type="ECO:0000259" key="6">
    <source>
        <dbReference type="PROSITE" id="PS51379"/>
    </source>
</evidence>
<dbReference type="Pfam" id="PF02754">
    <property type="entry name" value="CCG"/>
    <property type="match status" value="2"/>
</dbReference>
<keyword evidence="1" id="KW-0004">4Fe-4S</keyword>
<evidence type="ECO:0000256" key="4">
    <source>
        <dbReference type="ARBA" id="ARBA00023004"/>
    </source>
</evidence>
<dbReference type="AlphaFoldDB" id="A0A3B1AUU5"/>
<dbReference type="PANTHER" id="PTHR32479:SF17">
    <property type="entry name" value="GLYCOLATE OXIDASE IRON-SULFUR SUBUNIT"/>
    <property type="match status" value="1"/>
</dbReference>
<dbReference type="SUPFAM" id="SSF54862">
    <property type="entry name" value="4Fe-4S ferredoxins"/>
    <property type="match status" value="1"/>
</dbReference>
<dbReference type="PROSITE" id="PS00198">
    <property type="entry name" value="4FE4S_FER_1"/>
    <property type="match status" value="1"/>
</dbReference>
<dbReference type="PIRSF" id="PIRSF000139">
    <property type="entry name" value="Glc_ox_4Fe-4S"/>
    <property type="match status" value="1"/>
</dbReference>
<dbReference type="InterPro" id="IPR017900">
    <property type="entry name" value="4Fe4S_Fe_S_CS"/>
</dbReference>